<dbReference type="Proteomes" id="UP000192639">
    <property type="component" value="Unassembled WGS sequence"/>
</dbReference>
<accession>A0A1Y1S8P1</accession>
<reference evidence="1 2" key="1">
    <citation type="journal article" date="2017" name="Environ. Microbiol.">
        <title>Decay of the glycolytic pathway and adaptation to intranuclear parasitism within Enterocytozoonidae microsporidia.</title>
        <authorList>
            <person name="Wiredu Boakye D."/>
            <person name="Jaroenlak P."/>
            <person name="Prachumwat A."/>
            <person name="Williams T.A."/>
            <person name="Bateman K.S."/>
            <person name="Itsathitphaisarn O."/>
            <person name="Sritunyalucksana K."/>
            <person name="Paszkiewicz K.H."/>
            <person name="Moore K.A."/>
            <person name="Stentiford G.D."/>
            <person name="Williams B.A."/>
        </authorList>
    </citation>
    <scope>NUCLEOTIDE SEQUENCE [LARGE SCALE GENOMIC DNA]</scope>
    <source>
        <strain evidence="1 2">GB1</strain>
    </source>
</reference>
<name>A0A1Y1S8P1_9MICR</name>
<dbReference type="EMBL" id="LWDP01000008">
    <property type="protein sequence ID" value="ORD94819.1"/>
    <property type="molecule type" value="Genomic_DNA"/>
</dbReference>
<dbReference type="OrthoDB" id="2194820at2759"/>
<protein>
    <submittedName>
        <fullName evidence="1">Uncharacterized protein</fullName>
    </submittedName>
</protein>
<dbReference type="AlphaFoldDB" id="A0A1Y1S8P1"/>
<sequence>MAAESMEKQMDKAVREKDYSKFLAYFGQYCNTGSKNMVFYKTIALLYYLSREMFAQYYALLQTCLSQPNNYAYVVDVYESIRICDLNAIEKLHKDADATYKPLLGKIRENVKKIYDRAVNAKDCKGEASETEQHIVKDIEDCIFVLKNFKK</sequence>
<organism evidence="1 2">
    <name type="scientific">Enterospora canceri</name>
    <dbReference type="NCBI Taxonomy" id="1081671"/>
    <lineage>
        <taxon>Eukaryota</taxon>
        <taxon>Fungi</taxon>
        <taxon>Fungi incertae sedis</taxon>
        <taxon>Microsporidia</taxon>
        <taxon>Enterocytozoonidae</taxon>
        <taxon>Enterospora</taxon>
    </lineage>
</organism>
<evidence type="ECO:0000313" key="1">
    <source>
        <dbReference type="EMBL" id="ORD94819.1"/>
    </source>
</evidence>
<proteinExistence type="predicted"/>
<dbReference type="VEuPathDB" id="MicrosporidiaDB:ECANGB1_2215"/>
<comment type="caution">
    <text evidence="1">The sequence shown here is derived from an EMBL/GenBank/DDBJ whole genome shotgun (WGS) entry which is preliminary data.</text>
</comment>
<keyword evidence="2" id="KW-1185">Reference proteome</keyword>
<evidence type="ECO:0000313" key="2">
    <source>
        <dbReference type="Proteomes" id="UP000192639"/>
    </source>
</evidence>
<gene>
    <name evidence="1" type="ORF">ECANGB1_2215</name>
</gene>